<dbReference type="EMBL" id="MU157835">
    <property type="protein sequence ID" value="KAF9531474.1"/>
    <property type="molecule type" value="Genomic_DNA"/>
</dbReference>
<dbReference type="AlphaFoldDB" id="A0A9P6EMS9"/>
<dbReference type="PRINTS" id="PR00081">
    <property type="entry name" value="GDHRDH"/>
</dbReference>
<dbReference type="InterPro" id="IPR002347">
    <property type="entry name" value="SDR_fam"/>
</dbReference>
<dbReference type="OrthoDB" id="1274115at2759"/>
<dbReference type="PANTHER" id="PTHR43976:SF16">
    <property type="entry name" value="SHORT-CHAIN DEHYDROGENASE_REDUCTASE FAMILY PROTEIN"/>
    <property type="match status" value="1"/>
</dbReference>
<evidence type="ECO:0008006" key="6">
    <source>
        <dbReference type="Google" id="ProtNLM"/>
    </source>
</evidence>
<comment type="similarity">
    <text evidence="1 3">Belongs to the short-chain dehydrogenases/reductases (SDR) family.</text>
</comment>
<comment type="caution">
    <text evidence="4">The sequence shown here is derived from an EMBL/GenBank/DDBJ whole genome shotgun (WGS) entry which is preliminary data.</text>
</comment>
<keyword evidence="5" id="KW-1185">Reference proteome</keyword>
<dbReference type="InterPro" id="IPR051911">
    <property type="entry name" value="SDR_oxidoreductase"/>
</dbReference>
<gene>
    <name evidence="4" type="ORF">CPB83DRAFT_849078</name>
</gene>
<evidence type="ECO:0000256" key="2">
    <source>
        <dbReference type="ARBA" id="ARBA00023002"/>
    </source>
</evidence>
<dbReference type="PRINTS" id="PR00080">
    <property type="entry name" value="SDRFAMILY"/>
</dbReference>
<evidence type="ECO:0000256" key="1">
    <source>
        <dbReference type="ARBA" id="ARBA00006484"/>
    </source>
</evidence>
<protein>
    <recommendedName>
        <fullName evidence="6">NAD(P)-binding protein</fullName>
    </recommendedName>
</protein>
<dbReference type="SUPFAM" id="SSF51735">
    <property type="entry name" value="NAD(P)-binding Rossmann-fold domains"/>
    <property type="match status" value="1"/>
</dbReference>
<accession>A0A9P6EMS9</accession>
<organism evidence="4 5">
    <name type="scientific">Crepidotus variabilis</name>
    <dbReference type="NCBI Taxonomy" id="179855"/>
    <lineage>
        <taxon>Eukaryota</taxon>
        <taxon>Fungi</taxon>
        <taxon>Dikarya</taxon>
        <taxon>Basidiomycota</taxon>
        <taxon>Agaricomycotina</taxon>
        <taxon>Agaricomycetes</taxon>
        <taxon>Agaricomycetidae</taxon>
        <taxon>Agaricales</taxon>
        <taxon>Agaricineae</taxon>
        <taxon>Crepidotaceae</taxon>
        <taxon>Crepidotus</taxon>
    </lineage>
</organism>
<name>A0A9P6EMS9_9AGAR</name>
<dbReference type="InterPro" id="IPR036291">
    <property type="entry name" value="NAD(P)-bd_dom_sf"/>
</dbReference>
<sequence length="293" mass="31927">MSMLSPSSIWFITGATSGFGKRFTLTALSRGDRVIATGRSLDKLQSIVSSLKPEDAERVRIQQLDVTAGEEQVKSVVNQAAKHWGGIDVLINNAGVGYHGLMEEGGSKLLRRQFEANVFGVVDVSIAALPYLRQSSNGRLVVIGSRSAWKAERLGLGPYSASKAAVGAFTENLMTEVAPFNIKVLLVLPGAFRTEGIYGQRFFQDNSMPIHDEARTTVMRRIAAVSGNEPGDPDKGAEVLVDIVQGRGVAKDRPWPSYLCLGEDAETDVRYKCETVLKSLGQWSDISRSVKFY</sequence>
<evidence type="ECO:0000313" key="4">
    <source>
        <dbReference type="EMBL" id="KAF9531474.1"/>
    </source>
</evidence>
<proteinExistence type="inferred from homology"/>
<dbReference type="Gene3D" id="3.40.50.720">
    <property type="entry name" value="NAD(P)-binding Rossmann-like Domain"/>
    <property type="match status" value="1"/>
</dbReference>
<evidence type="ECO:0000256" key="3">
    <source>
        <dbReference type="RuleBase" id="RU000363"/>
    </source>
</evidence>
<dbReference type="Proteomes" id="UP000807306">
    <property type="component" value="Unassembled WGS sequence"/>
</dbReference>
<dbReference type="GO" id="GO:0016491">
    <property type="term" value="F:oxidoreductase activity"/>
    <property type="evidence" value="ECO:0007669"/>
    <property type="project" value="UniProtKB-KW"/>
</dbReference>
<reference evidence="4" key="1">
    <citation type="submission" date="2020-11" db="EMBL/GenBank/DDBJ databases">
        <authorList>
            <consortium name="DOE Joint Genome Institute"/>
            <person name="Ahrendt S."/>
            <person name="Riley R."/>
            <person name="Andreopoulos W."/>
            <person name="Labutti K."/>
            <person name="Pangilinan J."/>
            <person name="Ruiz-Duenas F.J."/>
            <person name="Barrasa J.M."/>
            <person name="Sanchez-Garcia M."/>
            <person name="Camarero S."/>
            <person name="Miyauchi S."/>
            <person name="Serrano A."/>
            <person name="Linde D."/>
            <person name="Babiker R."/>
            <person name="Drula E."/>
            <person name="Ayuso-Fernandez I."/>
            <person name="Pacheco R."/>
            <person name="Padilla G."/>
            <person name="Ferreira P."/>
            <person name="Barriuso J."/>
            <person name="Kellner H."/>
            <person name="Castanera R."/>
            <person name="Alfaro M."/>
            <person name="Ramirez L."/>
            <person name="Pisabarro A.G."/>
            <person name="Kuo A."/>
            <person name="Tritt A."/>
            <person name="Lipzen A."/>
            <person name="He G."/>
            <person name="Yan M."/>
            <person name="Ng V."/>
            <person name="Cullen D."/>
            <person name="Martin F."/>
            <person name="Rosso M.-N."/>
            <person name="Henrissat B."/>
            <person name="Hibbett D."/>
            <person name="Martinez A.T."/>
            <person name="Grigoriev I.V."/>
        </authorList>
    </citation>
    <scope>NUCLEOTIDE SEQUENCE</scope>
    <source>
        <strain evidence="4">CBS 506.95</strain>
    </source>
</reference>
<dbReference type="Pfam" id="PF00106">
    <property type="entry name" value="adh_short"/>
    <property type="match status" value="1"/>
</dbReference>
<keyword evidence="2" id="KW-0560">Oxidoreductase</keyword>
<evidence type="ECO:0000313" key="5">
    <source>
        <dbReference type="Proteomes" id="UP000807306"/>
    </source>
</evidence>
<dbReference type="PANTHER" id="PTHR43976">
    <property type="entry name" value="SHORT CHAIN DEHYDROGENASE"/>
    <property type="match status" value="1"/>
</dbReference>